<protein>
    <submittedName>
        <fullName evidence="3">Ovule protein</fullName>
    </submittedName>
</protein>
<feature type="transmembrane region" description="Helical" evidence="1">
    <location>
        <begin position="33"/>
        <end position="53"/>
    </location>
</feature>
<keyword evidence="1" id="KW-1133">Transmembrane helix</keyword>
<reference evidence="3" key="1">
    <citation type="submission" date="2016-11" db="UniProtKB">
        <authorList>
            <consortium name="WormBaseParasite"/>
        </authorList>
    </citation>
    <scope>IDENTIFICATION</scope>
</reference>
<sequence length="72" mass="8262">MSNLPSTWPLPRSIMGKEINNKVICWSILISRLLLLNIALFTIYSVIHFIVLYKDTSKPCGKQCILIRKVDT</sequence>
<evidence type="ECO:0000313" key="2">
    <source>
        <dbReference type="Proteomes" id="UP000095287"/>
    </source>
</evidence>
<keyword evidence="2" id="KW-1185">Reference proteome</keyword>
<name>A0A1I8A1V1_9BILA</name>
<organism evidence="2 3">
    <name type="scientific">Steinernema glaseri</name>
    <dbReference type="NCBI Taxonomy" id="37863"/>
    <lineage>
        <taxon>Eukaryota</taxon>
        <taxon>Metazoa</taxon>
        <taxon>Ecdysozoa</taxon>
        <taxon>Nematoda</taxon>
        <taxon>Chromadorea</taxon>
        <taxon>Rhabditida</taxon>
        <taxon>Tylenchina</taxon>
        <taxon>Panagrolaimomorpha</taxon>
        <taxon>Strongyloidoidea</taxon>
        <taxon>Steinernematidae</taxon>
        <taxon>Steinernema</taxon>
    </lineage>
</organism>
<dbReference type="WBParaSite" id="L893_g31833.t1">
    <property type="protein sequence ID" value="L893_g31833.t1"/>
    <property type="gene ID" value="L893_g31833"/>
</dbReference>
<evidence type="ECO:0000313" key="3">
    <source>
        <dbReference type="WBParaSite" id="L893_g31833.t1"/>
    </source>
</evidence>
<proteinExistence type="predicted"/>
<dbReference type="AlphaFoldDB" id="A0A1I8A1V1"/>
<keyword evidence="1" id="KW-0812">Transmembrane</keyword>
<keyword evidence="1" id="KW-0472">Membrane</keyword>
<evidence type="ECO:0000256" key="1">
    <source>
        <dbReference type="SAM" id="Phobius"/>
    </source>
</evidence>
<dbReference type="Proteomes" id="UP000095287">
    <property type="component" value="Unplaced"/>
</dbReference>
<accession>A0A1I8A1V1</accession>